<organism evidence="6 7">
    <name type="scientific">Streblomastix strix</name>
    <dbReference type="NCBI Taxonomy" id="222440"/>
    <lineage>
        <taxon>Eukaryota</taxon>
        <taxon>Metamonada</taxon>
        <taxon>Preaxostyla</taxon>
        <taxon>Oxymonadida</taxon>
        <taxon>Streblomastigidae</taxon>
        <taxon>Streblomastix</taxon>
    </lineage>
</organism>
<dbReference type="InterPro" id="IPR013949">
    <property type="entry name" value="Utp6"/>
</dbReference>
<dbReference type="Gene3D" id="1.25.40.10">
    <property type="entry name" value="Tetratricopeptide repeat domain"/>
    <property type="match status" value="1"/>
</dbReference>
<dbReference type="InterPro" id="IPR055347">
    <property type="entry name" value="UTP6_N"/>
</dbReference>
<evidence type="ECO:0000313" key="7">
    <source>
        <dbReference type="Proteomes" id="UP000324800"/>
    </source>
</evidence>
<name>A0A5J4W8Z7_9EUKA</name>
<dbReference type="GO" id="GO:0034388">
    <property type="term" value="C:Pwp2p-containing subcomplex of 90S preribosome"/>
    <property type="evidence" value="ECO:0007669"/>
    <property type="project" value="TreeGrafter"/>
</dbReference>
<keyword evidence="4" id="KW-0539">Nucleus</keyword>
<keyword evidence="3" id="KW-0677">Repeat</keyword>
<dbReference type="AlphaFoldDB" id="A0A5J4W8Z7"/>
<dbReference type="InterPro" id="IPR011990">
    <property type="entry name" value="TPR-like_helical_dom_sf"/>
</dbReference>
<keyword evidence="2" id="KW-0698">rRNA processing</keyword>
<dbReference type="SUPFAM" id="SSF48452">
    <property type="entry name" value="TPR-like"/>
    <property type="match status" value="1"/>
</dbReference>
<evidence type="ECO:0000256" key="1">
    <source>
        <dbReference type="ARBA" id="ARBA00004604"/>
    </source>
</evidence>
<gene>
    <name evidence="6" type="ORF">EZS28_013135</name>
</gene>
<evidence type="ECO:0000256" key="4">
    <source>
        <dbReference type="ARBA" id="ARBA00023242"/>
    </source>
</evidence>
<protein>
    <recommendedName>
        <fullName evidence="5">U3 small nucleolar RNA-associated protein 6 N-terminal domain-containing protein</fullName>
    </recommendedName>
</protein>
<comment type="caution">
    <text evidence="6">The sequence shown here is derived from an EMBL/GenBank/DDBJ whole genome shotgun (WGS) entry which is preliminary data.</text>
</comment>
<feature type="domain" description="U3 small nucleolar RNA-associated protein 6 N-terminal" evidence="5">
    <location>
        <begin position="56"/>
        <end position="123"/>
    </location>
</feature>
<comment type="subcellular location">
    <subcellularLocation>
        <location evidence="1">Nucleus</location>
        <location evidence="1">Nucleolus</location>
    </subcellularLocation>
</comment>
<dbReference type="Pfam" id="PF08640">
    <property type="entry name" value="U3_assoc_6"/>
    <property type="match status" value="1"/>
</dbReference>
<evidence type="ECO:0000256" key="2">
    <source>
        <dbReference type="ARBA" id="ARBA00022552"/>
    </source>
</evidence>
<accession>A0A5J4W8Z7</accession>
<sequence length="328" mass="37796">MPSCNIDKQVSELLTMATPLQTLFGEWPEESLQIVSGNHIIKAKSLMSLSKASPREEFADEVAELIKYKIYTNDEMKAILKRREIYMYNISQHTRDISAFEHFINYERGLLSETRRRRQEAGLMPLQTEFKCVARIHWIQEKLLRRNYFSVKQWIVYAQFCIIEGSTRVLSRLFGIALRLNQHSTGLISLAAFFELEQGNGIVAARSVLQHGLRVNPKSSALYETFFALEMTHYKNGVLHRVTLPDEDIDLLLQNNTKDKNQMKALQKKQQEVDALYEAPVVPLVIYKEALRDLGGTNMASKIYDMIKDQIKQSGSLNTNPSDKRKIH</sequence>
<dbReference type="PANTHER" id="PTHR23271:SF1">
    <property type="entry name" value="U3 SMALL NUCLEOLAR RNA-ASSOCIATED PROTEIN 6 HOMOLOG"/>
    <property type="match status" value="1"/>
</dbReference>
<dbReference type="EMBL" id="SNRW01002911">
    <property type="protein sequence ID" value="KAA6391340.1"/>
    <property type="molecule type" value="Genomic_DNA"/>
</dbReference>
<evidence type="ECO:0000256" key="3">
    <source>
        <dbReference type="ARBA" id="ARBA00022737"/>
    </source>
</evidence>
<dbReference type="GO" id="GO:0000462">
    <property type="term" value="P:maturation of SSU-rRNA from tricistronic rRNA transcript (SSU-rRNA, 5.8S rRNA, LSU-rRNA)"/>
    <property type="evidence" value="ECO:0007669"/>
    <property type="project" value="InterPro"/>
</dbReference>
<dbReference type="OrthoDB" id="28112at2759"/>
<proteinExistence type="predicted"/>
<dbReference type="GO" id="GO:0032040">
    <property type="term" value="C:small-subunit processome"/>
    <property type="evidence" value="ECO:0007669"/>
    <property type="project" value="TreeGrafter"/>
</dbReference>
<evidence type="ECO:0000313" key="6">
    <source>
        <dbReference type="EMBL" id="KAA6391340.1"/>
    </source>
</evidence>
<dbReference type="Proteomes" id="UP000324800">
    <property type="component" value="Unassembled WGS sequence"/>
</dbReference>
<reference evidence="6 7" key="1">
    <citation type="submission" date="2019-03" db="EMBL/GenBank/DDBJ databases">
        <title>Single cell metagenomics reveals metabolic interactions within the superorganism composed of flagellate Streblomastix strix and complex community of Bacteroidetes bacteria on its surface.</title>
        <authorList>
            <person name="Treitli S.C."/>
            <person name="Kolisko M."/>
            <person name="Husnik F."/>
            <person name="Keeling P."/>
            <person name="Hampl V."/>
        </authorList>
    </citation>
    <scope>NUCLEOTIDE SEQUENCE [LARGE SCALE GENOMIC DNA]</scope>
    <source>
        <strain evidence="6">ST1C</strain>
    </source>
</reference>
<dbReference type="GO" id="GO:0030515">
    <property type="term" value="F:snoRNA binding"/>
    <property type="evidence" value="ECO:0007669"/>
    <property type="project" value="InterPro"/>
</dbReference>
<evidence type="ECO:0000259" key="5">
    <source>
        <dbReference type="Pfam" id="PF08640"/>
    </source>
</evidence>
<dbReference type="PANTHER" id="PTHR23271">
    <property type="entry name" value="HEPATOCELLULAR CARCINOMA-ASSOCIATED ANTIGEN 66"/>
    <property type="match status" value="1"/>
</dbReference>